<gene>
    <name evidence="13" type="primary">uvrB</name>
    <name evidence="20" type="ORF">SAMN05443575_0149</name>
</gene>
<dbReference type="GO" id="GO:0003677">
    <property type="term" value="F:DNA binding"/>
    <property type="evidence" value="ECO:0007669"/>
    <property type="project" value="UniProtKB-UniRule"/>
</dbReference>
<dbReference type="GO" id="GO:0009432">
    <property type="term" value="P:SOS response"/>
    <property type="evidence" value="ECO:0007669"/>
    <property type="project" value="UniProtKB-UniRule"/>
</dbReference>
<evidence type="ECO:0000256" key="8">
    <source>
        <dbReference type="ARBA" id="ARBA00022881"/>
    </source>
</evidence>
<evidence type="ECO:0000256" key="4">
    <source>
        <dbReference type="ARBA" id="ARBA00022741"/>
    </source>
</evidence>
<evidence type="ECO:0000256" key="14">
    <source>
        <dbReference type="RuleBase" id="RU003587"/>
    </source>
</evidence>
<dbReference type="GO" id="GO:0005737">
    <property type="term" value="C:cytoplasm"/>
    <property type="evidence" value="ECO:0007669"/>
    <property type="project" value="UniProtKB-SubCell"/>
</dbReference>
<dbReference type="InterPro" id="IPR004807">
    <property type="entry name" value="UvrB"/>
</dbReference>
<evidence type="ECO:0000256" key="2">
    <source>
        <dbReference type="ARBA" id="ARBA00008533"/>
    </source>
</evidence>
<sequence>MRVKTDIVPTTGKFEVVSEFEPSGDQPAAIEAIDRKLTAGDQNVVLLGATGTGKSATTAWVIERQQRPTLVMAPNKTLAAQLANELREMLPNNAVEYFVSYYDYYQPEAYVPQTDTYIEKDSSVNDEVERLRHSATMSLLTRRDVVVVATVSCIYGLGTPQEYVDRSVRLRVGQEIERETILRRLVEVQYTRNDLSFTRGTFRVRGDTVEIFPVYEELAVRAEMFGDEIERLYYLHPLTGEVVREVDEVFVFPATHYAAGPERMERAIRGIEKELEERLAELEGQNKLLEAQRLRMRTSYDIEMMRQVGFCSGIENYSMHIDGRTRGSAGNCLLDYFPEDFLLVVDESHVTVPQTGGMYEGDMSRKRMLVDHGFRLPSAMDNRPLKFEEFTERIGQTVYLSATPGDYELNLAQGEFVEQVIRPTGLVDPEIVVKGTKGQIDDLVHEIRLRTERNERVLVTTLTKKMAEDLTDYLLEQGIRVRYLHSEVDTLRRVELLRELRMGEYDVLVGINLLREGLDLPEVSLVSILDADKEGFLRSGRSLIQTIGRAARNVSGQVHMYADTITPSMAQAIEETSRRREKQIAYNTEHGIDPTPLRKRIGDITDLLAREAADTEELLSLPVGGSGRAQSRGKPGSRPQKSPAPGKNGRGVGGQAGSAARAGDGRSGGVVGVGANAQGGLDVAELPRAELADLIQQLNDQMLGAARDLQFEVAARLRDEIGELKKELRGMDAAGVG</sequence>
<feature type="region of interest" description="Disordered" evidence="16">
    <location>
        <begin position="618"/>
        <end position="667"/>
    </location>
</feature>
<evidence type="ECO:0000256" key="12">
    <source>
        <dbReference type="ARBA" id="ARBA00029504"/>
    </source>
</evidence>
<dbReference type="InterPro" id="IPR041471">
    <property type="entry name" value="UvrB_inter"/>
</dbReference>
<dbReference type="CDD" id="cd18790">
    <property type="entry name" value="SF2_C_UvrB"/>
    <property type="match status" value="1"/>
</dbReference>
<dbReference type="GO" id="GO:0006289">
    <property type="term" value="P:nucleotide-excision repair"/>
    <property type="evidence" value="ECO:0007669"/>
    <property type="project" value="UniProtKB-UniRule"/>
</dbReference>
<evidence type="ECO:0000259" key="17">
    <source>
        <dbReference type="PROSITE" id="PS50151"/>
    </source>
</evidence>
<evidence type="ECO:0000256" key="13">
    <source>
        <dbReference type="HAMAP-Rule" id="MF_00204"/>
    </source>
</evidence>
<dbReference type="STRING" id="1206085.SAMN05443575_0149"/>
<feature type="binding site" evidence="13">
    <location>
        <begin position="48"/>
        <end position="55"/>
    </location>
    <ligand>
        <name>ATP</name>
        <dbReference type="ChEBI" id="CHEBI:30616"/>
    </ligand>
</feature>
<dbReference type="FunFam" id="4.10.860.10:FF:000009">
    <property type="entry name" value="UvrABC system protein B"/>
    <property type="match status" value="1"/>
</dbReference>
<dbReference type="InterPro" id="IPR001650">
    <property type="entry name" value="Helicase_C-like"/>
</dbReference>
<dbReference type="GO" id="GO:0009380">
    <property type="term" value="C:excinuclease repair complex"/>
    <property type="evidence" value="ECO:0007669"/>
    <property type="project" value="InterPro"/>
</dbReference>
<dbReference type="GO" id="GO:0005524">
    <property type="term" value="F:ATP binding"/>
    <property type="evidence" value="ECO:0007669"/>
    <property type="project" value="UniProtKB-UniRule"/>
</dbReference>
<dbReference type="InterPro" id="IPR027417">
    <property type="entry name" value="P-loop_NTPase"/>
</dbReference>
<dbReference type="InterPro" id="IPR006935">
    <property type="entry name" value="Helicase/UvrB_N"/>
</dbReference>
<feature type="short sequence motif" description="Beta-hairpin" evidence="13">
    <location>
        <begin position="101"/>
        <end position="124"/>
    </location>
</feature>
<keyword evidence="8 13" id="KW-0267">Excision nuclease</keyword>
<dbReference type="SUPFAM" id="SSF52540">
    <property type="entry name" value="P-loop containing nucleoside triphosphate hydrolases"/>
    <property type="match status" value="2"/>
</dbReference>
<dbReference type="NCBIfam" id="TIGR00631">
    <property type="entry name" value="uvrb"/>
    <property type="match status" value="1"/>
</dbReference>
<keyword evidence="4 13" id="KW-0547">Nucleotide-binding</keyword>
<dbReference type="Proteomes" id="UP000186132">
    <property type="component" value="Unassembled WGS sequence"/>
</dbReference>
<dbReference type="Pfam" id="PF04851">
    <property type="entry name" value="ResIII"/>
    <property type="match status" value="1"/>
</dbReference>
<comment type="similarity">
    <text evidence="2 13 14">Belongs to the UvrB family.</text>
</comment>
<dbReference type="Gene3D" id="3.40.50.300">
    <property type="entry name" value="P-loop containing nucleotide triphosphate hydrolases"/>
    <property type="match status" value="3"/>
</dbReference>
<dbReference type="PANTHER" id="PTHR24029">
    <property type="entry name" value="UVRABC SYSTEM PROTEIN B"/>
    <property type="match status" value="1"/>
</dbReference>
<accession>A0A1M5C9M2</accession>
<keyword evidence="9 13" id="KW-0234">DNA repair</keyword>
<keyword evidence="15" id="KW-0175">Coiled coil</keyword>
<comment type="domain">
    <text evidence="13">The beta-hairpin motif is involved in DNA binding.</text>
</comment>
<evidence type="ECO:0000256" key="1">
    <source>
        <dbReference type="ARBA" id="ARBA00004496"/>
    </source>
</evidence>
<dbReference type="InterPro" id="IPR024759">
    <property type="entry name" value="UvrB_YAD/RRR_dom"/>
</dbReference>
<dbReference type="InterPro" id="IPR014001">
    <property type="entry name" value="Helicase_ATP-bd"/>
</dbReference>
<name>A0A1M5C9M2_9ACTN</name>
<feature type="domain" description="Helicase C-terminal" evidence="19">
    <location>
        <begin position="439"/>
        <end position="601"/>
    </location>
</feature>
<dbReference type="Gene3D" id="4.10.860.10">
    <property type="entry name" value="UVR domain"/>
    <property type="match status" value="1"/>
</dbReference>
<keyword evidence="3 13" id="KW-0963">Cytoplasm</keyword>
<dbReference type="CDD" id="cd17916">
    <property type="entry name" value="DEXHc_UvrB"/>
    <property type="match status" value="1"/>
</dbReference>
<dbReference type="EMBL" id="FQVU01000001">
    <property type="protein sequence ID" value="SHF51112.1"/>
    <property type="molecule type" value="Genomic_DNA"/>
</dbReference>
<evidence type="ECO:0000256" key="10">
    <source>
        <dbReference type="ARBA" id="ARBA00023236"/>
    </source>
</evidence>
<dbReference type="NCBIfam" id="NF003673">
    <property type="entry name" value="PRK05298.1"/>
    <property type="match status" value="1"/>
</dbReference>
<keyword evidence="10 13" id="KW-0742">SOS response</keyword>
<dbReference type="PANTHER" id="PTHR24029:SF0">
    <property type="entry name" value="UVRABC SYSTEM PROTEIN B"/>
    <property type="match status" value="1"/>
</dbReference>
<evidence type="ECO:0000256" key="3">
    <source>
        <dbReference type="ARBA" id="ARBA00022490"/>
    </source>
</evidence>
<evidence type="ECO:0000256" key="5">
    <source>
        <dbReference type="ARBA" id="ARBA00022763"/>
    </source>
</evidence>
<keyword evidence="5 13" id="KW-0227">DNA damage</keyword>
<evidence type="ECO:0000256" key="16">
    <source>
        <dbReference type="SAM" id="MobiDB-lite"/>
    </source>
</evidence>
<dbReference type="InterPro" id="IPR001943">
    <property type="entry name" value="UVR_dom"/>
</dbReference>
<comment type="function">
    <text evidence="13">The UvrABC repair system catalyzes the recognition and processing of DNA lesions. A damage recognition complex composed of 2 UvrA and 2 UvrB subunits scans DNA for abnormalities. Upon binding of the UvrA(2)B(2) complex to a putative damaged site, the DNA wraps around one UvrB monomer. DNA wrap is dependent on ATP binding by UvrB and probably causes local melting of the DNA helix, facilitating insertion of UvrB beta-hairpin between the DNA strands. Then UvrB probes one DNA strand for the presence of a lesion. If a lesion is found the UvrA subunits dissociate and the UvrB-DNA preincision complex is formed. This complex is subsequently bound by UvrC and the second UvrB is released. If no lesion is found, the DNA wraps around the other UvrB subunit that will check the other stand for damage.</text>
</comment>
<feature type="coiled-coil region" evidence="15">
    <location>
        <begin position="265"/>
        <end position="299"/>
    </location>
</feature>
<organism evidence="20 21">
    <name type="scientific">Jatrophihabitans endophyticus</name>
    <dbReference type="NCBI Taxonomy" id="1206085"/>
    <lineage>
        <taxon>Bacteria</taxon>
        <taxon>Bacillati</taxon>
        <taxon>Actinomycetota</taxon>
        <taxon>Actinomycetes</taxon>
        <taxon>Jatrophihabitantales</taxon>
        <taxon>Jatrophihabitantaceae</taxon>
        <taxon>Jatrophihabitans</taxon>
    </lineage>
</organism>
<evidence type="ECO:0000256" key="11">
    <source>
        <dbReference type="ARBA" id="ARBA00026033"/>
    </source>
</evidence>
<dbReference type="HAMAP" id="MF_00204">
    <property type="entry name" value="UvrB"/>
    <property type="match status" value="1"/>
</dbReference>
<evidence type="ECO:0000313" key="20">
    <source>
        <dbReference type="EMBL" id="SHF51112.1"/>
    </source>
</evidence>
<dbReference type="SUPFAM" id="SSF46600">
    <property type="entry name" value="C-terminal UvrC-binding domain of UvrB"/>
    <property type="match status" value="1"/>
</dbReference>
<dbReference type="Pfam" id="PF17757">
    <property type="entry name" value="UvrB_inter"/>
    <property type="match status" value="1"/>
</dbReference>
<comment type="subunit">
    <text evidence="11 13 14">Forms a heterotetramer with UvrA during the search for lesions. Interacts with UvrC in an incision complex.</text>
</comment>
<evidence type="ECO:0000259" key="19">
    <source>
        <dbReference type="PROSITE" id="PS51194"/>
    </source>
</evidence>
<dbReference type="PROSITE" id="PS51194">
    <property type="entry name" value="HELICASE_CTER"/>
    <property type="match status" value="1"/>
</dbReference>
<dbReference type="AlphaFoldDB" id="A0A1M5C9M2"/>
<dbReference type="InterPro" id="IPR036876">
    <property type="entry name" value="UVR_dom_sf"/>
</dbReference>
<comment type="subcellular location">
    <subcellularLocation>
        <location evidence="1 13 14">Cytoplasm</location>
    </subcellularLocation>
</comment>
<dbReference type="Pfam" id="PF00271">
    <property type="entry name" value="Helicase_C"/>
    <property type="match status" value="1"/>
</dbReference>
<keyword evidence="7 13" id="KW-0067">ATP-binding</keyword>
<dbReference type="Pfam" id="PF02151">
    <property type="entry name" value="UVR"/>
    <property type="match status" value="1"/>
</dbReference>
<dbReference type="RefSeq" id="WP_073384731.1">
    <property type="nucleotide sequence ID" value="NZ_FQVU01000001.1"/>
</dbReference>
<feature type="domain" description="UVR" evidence="17">
    <location>
        <begin position="692"/>
        <end position="727"/>
    </location>
</feature>
<protein>
    <recommendedName>
        <fullName evidence="12 13">UvrABC system protein B</fullName>
        <shortName evidence="13">Protein UvrB</shortName>
    </recommendedName>
    <alternativeName>
        <fullName evidence="13">Excinuclease ABC subunit B</fullName>
    </alternativeName>
</protein>
<evidence type="ECO:0000256" key="7">
    <source>
        <dbReference type="ARBA" id="ARBA00022840"/>
    </source>
</evidence>
<dbReference type="SMART" id="SM00487">
    <property type="entry name" value="DEXDc"/>
    <property type="match status" value="1"/>
</dbReference>
<feature type="domain" description="Helicase ATP-binding" evidence="18">
    <location>
        <begin position="35"/>
        <end position="158"/>
    </location>
</feature>
<dbReference type="PROSITE" id="PS51192">
    <property type="entry name" value="HELICASE_ATP_BIND_1"/>
    <property type="match status" value="1"/>
</dbReference>
<evidence type="ECO:0000256" key="15">
    <source>
        <dbReference type="SAM" id="Coils"/>
    </source>
</evidence>
<evidence type="ECO:0000256" key="9">
    <source>
        <dbReference type="ARBA" id="ARBA00023204"/>
    </source>
</evidence>
<dbReference type="GO" id="GO:0016887">
    <property type="term" value="F:ATP hydrolysis activity"/>
    <property type="evidence" value="ECO:0007669"/>
    <property type="project" value="InterPro"/>
</dbReference>
<dbReference type="Pfam" id="PF12344">
    <property type="entry name" value="UvrB"/>
    <property type="match status" value="1"/>
</dbReference>
<proteinExistence type="inferred from homology"/>
<dbReference type="PROSITE" id="PS50151">
    <property type="entry name" value="UVR"/>
    <property type="match status" value="1"/>
</dbReference>
<evidence type="ECO:0000259" key="18">
    <source>
        <dbReference type="PROSITE" id="PS51192"/>
    </source>
</evidence>
<keyword evidence="6 13" id="KW-0228">DNA excision</keyword>
<dbReference type="OrthoDB" id="9806651at2"/>
<evidence type="ECO:0000313" key="21">
    <source>
        <dbReference type="Proteomes" id="UP000186132"/>
    </source>
</evidence>
<keyword evidence="21" id="KW-1185">Reference proteome</keyword>
<dbReference type="GO" id="GO:0009381">
    <property type="term" value="F:excinuclease ABC activity"/>
    <property type="evidence" value="ECO:0007669"/>
    <property type="project" value="UniProtKB-UniRule"/>
</dbReference>
<evidence type="ECO:0000256" key="6">
    <source>
        <dbReference type="ARBA" id="ARBA00022769"/>
    </source>
</evidence>
<dbReference type="SMART" id="SM00490">
    <property type="entry name" value="HELICc"/>
    <property type="match status" value="1"/>
</dbReference>
<reference evidence="20 21" key="1">
    <citation type="submission" date="2016-11" db="EMBL/GenBank/DDBJ databases">
        <authorList>
            <person name="Jaros S."/>
            <person name="Januszkiewicz K."/>
            <person name="Wedrychowicz H."/>
        </authorList>
    </citation>
    <scope>NUCLEOTIDE SEQUENCE [LARGE SCALE GENOMIC DNA]</scope>
    <source>
        <strain evidence="20 21">DSM 45627</strain>
    </source>
</reference>